<dbReference type="PROSITE" id="PS50011">
    <property type="entry name" value="PROTEIN_KINASE_DOM"/>
    <property type="match status" value="1"/>
</dbReference>
<evidence type="ECO:0000259" key="5">
    <source>
        <dbReference type="PROSITE" id="PS50011"/>
    </source>
</evidence>
<dbReference type="VEuPathDB" id="FungiDB:AMAG_05021"/>
<feature type="binding site" evidence="3">
    <location>
        <position position="213"/>
    </location>
    <ligand>
        <name>ATP</name>
        <dbReference type="ChEBI" id="CHEBI:30616"/>
    </ligand>
</feature>
<feature type="region of interest" description="Disordered" evidence="4">
    <location>
        <begin position="318"/>
        <end position="338"/>
    </location>
</feature>
<evidence type="ECO:0000256" key="3">
    <source>
        <dbReference type="PROSITE-ProRule" id="PRU10141"/>
    </source>
</evidence>
<protein>
    <submittedName>
        <fullName evidence="6">CAMK/CAMKL/PASK protein kinase</fullName>
    </submittedName>
</protein>
<reference evidence="6 7" key="1">
    <citation type="submission" date="2009-11" db="EMBL/GenBank/DDBJ databases">
        <title>Annotation of Allomyces macrogynus ATCC 38327.</title>
        <authorList>
            <consortium name="The Broad Institute Genome Sequencing Platform"/>
            <person name="Russ C."/>
            <person name="Cuomo C."/>
            <person name="Burger G."/>
            <person name="Gray M.W."/>
            <person name="Holland P.W.H."/>
            <person name="King N."/>
            <person name="Lang F.B.F."/>
            <person name="Roger A.J."/>
            <person name="Ruiz-Trillo I."/>
            <person name="Young S.K."/>
            <person name="Zeng Q."/>
            <person name="Gargeya S."/>
            <person name="Fitzgerald M."/>
            <person name="Haas B."/>
            <person name="Abouelleil A."/>
            <person name="Alvarado L."/>
            <person name="Arachchi H.M."/>
            <person name="Berlin A."/>
            <person name="Chapman S.B."/>
            <person name="Gearin G."/>
            <person name="Goldberg J."/>
            <person name="Griggs A."/>
            <person name="Gujja S."/>
            <person name="Hansen M."/>
            <person name="Heiman D."/>
            <person name="Howarth C."/>
            <person name="Larimer J."/>
            <person name="Lui A."/>
            <person name="MacDonald P.J.P."/>
            <person name="McCowen C."/>
            <person name="Montmayeur A."/>
            <person name="Murphy C."/>
            <person name="Neiman D."/>
            <person name="Pearson M."/>
            <person name="Priest M."/>
            <person name="Roberts A."/>
            <person name="Saif S."/>
            <person name="Shea T."/>
            <person name="Sisk P."/>
            <person name="Stolte C."/>
            <person name="Sykes S."/>
            <person name="Wortman J."/>
            <person name="Nusbaum C."/>
            <person name="Birren B."/>
        </authorList>
    </citation>
    <scope>NUCLEOTIDE SEQUENCE [LARGE SCALE GENOMIC DNA]</scope>
    <source>
        <strain evidence="6 7">ATCC 38327</strain>
    </source>
</reference>
<dbReference type="OrthoDB" id="10252171at2759"/>
<gene>
    <name evidence="6" type="ORF">AMAG_05021</name>
</gene>
<keyword evidence="7" id="KW-1185">Reference proteome</keyword>
<dbReference type="InterPro" id="IPR000719">
    <property type="entry name" value="Prot_kinase_dom"/>
</dbReference>
<dbReference type="EMBL" id="GG745332">
    <property type="protein sequence ID" value="KNE58209.1"/>
    <property type="molecule type" value="Genomic_DNA"/>
</dbReference>
<dbReference type="Pfam" id="PF00069">
    <property type="entry name" value="Pkinase"/>
    <property type="match status" value="2"/>
</dbReference>
<dbReference type="Proteomes" id="UP000054350">
    <property type="component" value="Unassembled WGS sequence"/>
</dbReference>
<reference evidence="7" key="2">
    <citation type="submission" date="2009-11" db="EMBL/GenBank/DDBJ databases">
        <title>The Genome Sequence of Allomyces macrogynus strain ATCC 38327.</title>
        <authorList>
            <consortium name="The Broad Institute Genome Sequencing Platform"/>
            <person name="Russ C."/>
            <person name="Cuomo C."/>
            <person name="Shea T."/>
            <person name="Young S.K."/>
            <person name="Zeng Q."/>
            <person name="Koehrsen M."/>
            <person name="Haas B."/>
            <person name="Borodovsky M."/>
            <person name="Guigo R."/>
            <person name="Alvarado L."/>
            <person name="Berlin A."/>
            <person name="Borenstein D."/>
            <person name="Chen Z."/>
            <person name="Engels R."/>
            <person name="Freedman E."/>
            <person name="Gellesch M."/>
            <person name="Goldberg J."/>
            <person name="Griggs A."/>
            <person name="Gujja S."/>
            <person name="Heiman D."/>
            <person name="Hepburn T."/>
            <person name="Howarth C."/>
            <person name="Jen D."/>
            <person name="Larson L."/>
            <person name="Lewis B."/>
            <person name="Mehta T."/>
            <person name="Park D."/>
            <person name="Pearson M."/>
            <person name="Roberts A."/>
            <person name="Saif S."/>
            <person name="Shenoy N."/>
            <person name="Sisk P."/>
            <person name="Stolte C."/>
            <person name="Sykes S."/>
            <person name="Walk T."/>
            <person name="White J."/>
            <person name="Yandava C."/>
            <person name="Burger G."/>
            <person name="Gray M.W."/>
            <person name="Holland P.W.H."/>
            <person name="King N."/>
            <person name="Lang F.B.F."/>
            <person name="Roger A.J."/>
            <person name="Ruiz-Trillo I."/>
            <person name="Lander E."/>
            <person name="Nusbaum C."/>
        </authorList>
    </citation>
    <scope>NUCLEOTIDE SEQUENCE [LARGE SCALE GENOMIC DNA]</scope>
    <source>
        <strain evidence="7">ATCC 38327</strain>
    </source>
</reference>
<evidence type="ECO:0000313" key="6">
    <source>
        <dbReference type="EMBL" id="KNE58209.1"/>
    </source>
</evidence>
<dbReference type="InterPro" id="IPR017441">
    <property type="entry name" value="Protein_kinase_ATP_BS"/>
</dbReference>
<dbReference type="PANTHER" id="PTHR24346:SF72">
    <property type="entry name" value="CAMK PROTEIN KINASE"/>
    <property type="match status" value="1"/>
</dbReference>
<evidence type="ECO:0000256" key="1">
    <source>
        <dbReference type="ARBA" id="ARBA00022741"/>
    </source>
</evidence>
<feature type="domain" description="Protein kinase" evidence="5">
    <location>
        <begin position="180"/>
        <end position="516"/>
    </location>
</feature>
<feature type="compositionally biased region" description="Pro residues" evidence="4">
    <location>
        <begin position="81"/>
        <end position="90"/>
    </location>
</feature>
<dbReference type="PANTHER" id="PTHR24346">
    <property type="entry name" value="MAP/MICROTUBULE AFFINITY-REGULATING KINASE"/>
    <property type="match status" value="1"/>
</dbReference>
<dbReference type="GO" id="GO:0005829">
    <property type="term" value="C:cytosol"/>
    <property type="evidence" value="ECO:0007669"/>
    <property type="project" value="TreeGrafter"/>
</dbReference>
<evidence type="ECO:0000256" key="2">
    <source>
        <dbReference type="ARBA" id="ARBA00022840"/>
    </source>
</evidence>
<dbReference type="Gene3D" id="3.30.200.20">
    <property type="entry name" value="Phosphorylase Kinase, domain 1"/>
    <property type="match status" value="1"/>
</dbReference>
<dbReference type="Gene3D" id="1.10.510.10">
    <property type="entry name" value="Transferase(Phosphotransferase) domain 1"/>
    <property type="match status" value="1"/>
</dbReference>
<dbReference type="OMA" id="CIERHHN"/>
<feature type="compositionally biased region" description="Low complexity" evidence="4">
    <location>
        <begin position="9"/>
        <end position="32"/>
    </location>
</feature>
<feature type="region of interest" description="Disordered" evidence="4">
    <location>
        <begin position="1"/>
        <end position="160"/>
    </location>
</feature>
<dbReference type="InterPro" id="IPR011009">
    <property type="entry name" value="Kinase-like_dom_sf"/>
</dbReference>
<organism evidence="6 7">
    <name type="scientific">Allomyces macrogynus (strain ATCC 38327)</name>
    <name type="common">Allomyces javanicus var. macrogynus</name>
    <dbReference type="NCBI Taxonomy" id="578462"/>
    <lineage>
        <taxon>Eukaryota</taxon>
        <taxon>Fungi</taxon>
        <taxon>Fungi incertae sedis</taxon>
        <taxon>Blastocladiomycota</taxon>
        <taxon>Blastocladiomycetes</taxon>
        <taxon>Blastocladiales</taxon>
        <taxon>Blastocladiaceae</taxon>
        <taxon>Allomyces</taxon>
    </lineage>
</organism>
<proteinExistence type="predicted"/>
<keyword evidence="6" id="KW-0418">Kinase</keyword>
<dbReference type="SMART" id="SM00220">
    <property type="entry name" value="S_TKc"/>
    <property type="match status" value="1"/>
</dbReference>
<dbReference type="FunFam" id="3.30.200.20:FF:000314">
    <property type="entry name" value="Serine/threonine protein kinase"/>
    <property type="match status" value="1"/>
</dbReference>
<dbReference type="GO" id="GO:0005524">
    <property type="term" value="F:ATP binding"/>
    <property type="evidence" value="ECO:0007669"/>
    <property type="project" value="UniProtKB-UniRule"/>
</dbReference>
<dbReference type="GO" id="GO:0005634">
    <property type="term" value="C:nucleus"/>
    <property type="evidence" value="ECO:0007669"/>
    <property type="project" value="TreeGrafter"/>
</dbReference>
<feature type="compositionally biased region" description="Polar residues" evidence="4">
    <location>
        <begin position="48"/>
        <end position="58"/>
    </location>
</feature>
<dbReference type="eggNOG" id="KOG1152">
    <property type="taxonomic scope" value="Eukaryota"/>
</dbReference>
<dbReference type="SUPFAM" id="SSF56112">
    <property type="entry name" value="Protein kinase-like (PK-like)"/>
    <property type="match status" value="2"/>
</dbReference>
<feature type="compositionally biased region" description="Polar residues" evidence="4">
    <location>
        <begin position="145"/>
        <end position="160"/>
    </location>
</feature>
<dbReference type="STRING" id="578462.A0A0L0S7A0"/>
<evidence type="ECO:0000313" key="7">
    <source>
        <dbReference type="Proteomes" id="UP000054350"/>
    </source>
</evidence>
<keyword evidence="2 3" id="KW-0067">ATP-binding</keyword>
<dbReference type="GO" id="GO:0035556">
    <property type="term" value="P:intracellular signal transduction"/>
    <property type="evidence" value="ECO:0007669"/>
    <property type="project" value="TreeGrafter"/>
</dbReference>
<name>A0A0L0S7A0_ALLM3</name>
<dbReference type="PROSITE" id="PS00107">
    <property type="entry name" value="PROTEIN_KINASE_ATP"/>
    <property type="match status" value="1"/>
</dbReference>
<dbReference type="InterPro" id="IPR008271">
    <property type="entry name" value="Ser/Thr_kinase_AS"/>
</dbReference>
<dbReference type="GO" id="GO:0004674">
    <property type="term" value="F:protein serine/threonine kinase activity"/>
    <property type="evidence" value="ECO:0007669"/>
    <property type="project" value="TreeGrafter"/>
</dbReference>
<sequence length="519" mass="56655">MQAPPSLPRTPSSQTRPPSRPAPISTTTTTIPTKPPAPAAWGGGGMQSPPSSRRTSPDLSPGAPPAAPIPTQAHHAHGMSFPPPVQPPTAPSITPMAAAPHDARASPAPPHLPGHHHQHAHAQIAPAAGDEHAGSVRAAAPGQQAHASQQPAEFHNQPPTTVAQTHLHNYLLCPDFCAAYTLRDELGSGGFGFVVTATRNSDNLEVAVKFILKEKVPVTSWVKDPELGAVPIEVYVIKNVHHKNIIDFVDFFEDSKFFYLVMELHGVSWTSAQPLCDMVRPPPTPTSPNRKGTFGGFKGGNAGNADVHMADALNVAPRGNTMPPLAKRSMTSLPPTRRQLAPQLGRRQSMDLFECIESHQRMSEHVAKRIFRQVADAVECLLRHNIVHRDIKDENVVCGANFHVKLIDFGSAAFLPRNGRLFDRFAGTVQYCPPEILMGEKYRGPEQEIWSLGVLLYMMIFAEAPFADPVQTVQCKLHVPGNIRCSPEAVDLMRQCLAKLPQDRPSIHQVLHHRWLLMQ</sequence>
<dbReference type="PROSITE" id="PS00108">
    <property type="entry name" value="PROTEIN_KINASE_ST"/>
    <property type="match status" value="1"/>
</dbReference>
<dbReference type="AlphaFoldDB" id="A0A0L0S7A0"/>
<keyword evidence="6" id="KW-0808">Transferase</keyword>
<accession>A0A0L0S7A0</accession>
<dbReference type="GO" id="GO:0045719">
    <property type="term" value="P:negative regulation of glycogen biosynthetic process"/>
    <property type="evidence" value="ECO:0007669"/>
    <property type="project" value="TreeGrafter"/>
</dbReference>
<keyword evidence="1 3" id="KW-0547">Nucleotide-binding</keyword>
<evidence type="ECO:0000256" key="4">
    <source>
        <dbReference type="SAM" id="MobiDB-lite"/>
    </source>
</evidence>